<dbReference type="EMBL" id="CP020114">
    <property type="protein sequence ID" value="AVZ30753.1"/>
    <property type="molecule type" value="Genomic_DNA"/>
</dbReference>
<dbReference type="KEGG" id="nsp:BMF81_02682"/>
<organism evidence="1 2">
    <name type="scientific">Nodularia spumigena UHCC 0039</name>
    <dbReference type="NCBI Taxonomy" id="1914872"/>
    <lineage>
        <taxon>Bacteria</taxon>
        <taxon>Bacillati</taxon>
        <taxon>Cyanobacteriota</taxon>
        <taxon>Cyanophyceae</taxon>
        <taxon>Nostocales</taxon>
        <taxon>Nodulariaceae</taxon>
        <taxon>Nodularia</taxon>
    </lineage>
</organism>
<evidence type="ECO:0008006" key="3">
    <source>
        <dbReference type="Google" id="ProtNLM"/>
    </source>
</evidence>
<gene>
    <name evidence="1" type="ORF">BMF81_02682</name>
</gene>
<dbReference type="GeneID" id="78017979"/>
<reference evidence="1 2" key="1">
    <citation type="submission" date="2017-03" db="EMBL/GenBank/DDBJ databases">
        <title>Comparative genomics of the toxic Baltic Sea cyanobacteria Nodularia spumigena UHCC 0039 and its response on varying salinity.</title>
        <authorList>
            <person name="Teikari J.E."/>
        </authorList>
    </citation>
    <scope>NUCLEOTIDE SEQUENCE [LARGE SCALE GENOMIC DNA]</scope>
    <source>
        <strain evidence="1 2">UHCC 0039</strain>
    </source>
</reference>
<dbReference type="REBASE" id="243083">
    <property type="entry name" value="Nsp0039ORFFP"/>
</dbReference>
<name>A0A2S0Q8L9_NODSP</name>
<dbReference type="RefSeq" id="WP_006195222.1">
    <property type="nucleotide sequence ID" value="NZ_CAWNZE010000001.1"/>
</dbReference>
<sequence>MKSNKDKFQNNFKDDKSYTNWIHHIEEFFSKNDLDINWIENFEIFCLRYNLNIKHLKAILNDPKVIPMIRGKSFEFTAKDYVSTILSEKYYVTNPRLNAQTGLNDIDVSIINQSNGKKYSVECKLAKKGSFRLNRGKNPYIEVKCMRSRTLGENAALQRSKLTGIPFEALMVHNDQYIAKDFDLVITSIANAFFQTDTDGLFYWFPPPEAQLFLEKLGISNQNDAFSKMYVAKSKHLAANQINQVKCTRQKCKDLNCSFIPNYPKIYFDNFTGQPLDPWVSMDNIESLLD</sequence>
<dbReference type="AlphaFoldDB" id="A0A2S0Q8L9"/>
<accession>A0A2S0Q8L9</accession>
<evidence type="ECO:0000313" key="2">
    <source>
        <dbReference type="Proteomes" id="UP000244056"/>
    </source>
</evidence>
<proteinExistence type="predicted"/>
<evidence type="ECO:0000313" key="1">
    <source>
        <dbReference type="EMBL" id="AVZ30753.1"/>
    </source>
</evidence>
<protein>
    <recommendedName>
        <fullName evidence="3">Restriction endonuclease</fullName>
    </recommendedName>
</protein>
<dbReference type="Proteomes" id="UP000244056">
    <property type="component" value="Chromosome"/>
</dbReference>